<sequence length="159" mass="18091">MMGLTEMNPSNNIFVPGPTKTATLEQIQATQRAAMVQFDIDDYVSYADVWQHTRSKLQVKSCDPAQVTTTVSNWIIEIKNLIMGLKRELHASRLKFYADASLNVSEELLLHVAHNSEGHVVNKLLKSRYSPALKRHEIKLCWRELSKGEDSWEPADVLL</sequence>
<dbReference type="AlphaFoldDB" id="A0A225W7A1"/>
<keyword evidence="2" id="KW-1185">Reference proteome</keyword>
<dbReference type="Proteomes" id="UP000198211">
    <property type="component" value="Unassembled WGS sequence"/>
</dbReference>
<gene>
    <name evidence="1" type="ORF">PHMEG_00013705</name>
</gene>
<dbReference type="EMBL" id="NBNE01001687">
    <property type="protein sequence ID" value="OWZ13039.1"/>
    <property type="molecule type" value="Genomic_DNA"/>
</dbReference>
<comment type="caution">
    <text evidence="1">The sequence shown here is derived from an EMBL/GenBank/DDBJ whole genome shotgun (WGS) entry which is preliminary data.</text>
</comment>
<accession>A0A225W7A1</accession>
<evidence type="ECO:0008006" key="3">
    <source>
        <dbReference type="Google" id="ProtNLM"/>
    </source>
</evidence>
<evidence type="ECO:0000313" key="2">
    <source>
        <dbReference type="Proteomes" id="UP000198211"/>
    </source>
</evidence>
<reference evidence="2" key="1">
    <citation type="submission" date="2017-03" db="EMBL/GenBank/DDBJ databases">
        <title>Phytopthora megakarya and P. palmivora, two closely related causual agents of cacao black pod achieved similar genome size and gene model numbers by different mechanisms.</title>
        <authorList>
            <person name="Ali S."/>
            <person name="Shao J."/>
            <person name="Larry D.J."/>
            <person name="Kronmiller B."/>
            <person name="Shen D."/>
            <person name="Strem M.D."/>
            <person name="Melnick R.L."/>
            <person name="Guiltinan M.J."/>
            <person name="Tyler B.M."/>
            <person name="Meinhardt L.W."/>
            <person name="Bailey B.A."/>
        </authorList>
    </citation>
    <scope>NUCLEOTIDE SEQUENCE [LARGE SCALE GENOMIC DNA]</scope>
    <source>
        <strain evidence="2">zdho120</strain>
    </source>
</reference>
<organism evidence="1 2">
    <name type="scientific">Phytophthora megakarya</name>
    <dbReference type="NCBI Taxonomy" id="4795"/>
    <lineage>
        <taxon>Eukaryota</taxon>
        <taxon>Sar</taxon>
        <taxon>Stramenopiles</taxon>
        <taxon>Oomycota</taxon>
        <taxon>Peronosporomycetes</taxon>
        <taxon>Peronosporales</taxon>
        <taxon>Peronosporaceae</taxon>
        <taxon>Phytophthora</taxon>
    </lineage>
</organism>
<evidence type="ECO:0000313" key="1">
    <source>
        <dbReference type="EMBL" id="OWZ13039.1"/>
    </source>
</evidence>
<protein>
    <recommendedName>
        <fullName evidence="3">Chromo domain-containing protein</fullName>
    </recommendedName>
</protein>
<dbReference type="OrthoDB" id="78677at2759"/>
<proteinExistence type="predicted"/>
<name>A0A225W7A1_9STRA</name>